<protein>
    <submittedName>
        <fullName evidence="1">Uncharacterized protein</fullName>
    </submittedName>
</protein>
<organism evidence="1 2">
    <name type="scientific">Linum trigynum</name>
    <dbReference type="NCBI Taxonomy" id="586398"/>
    <lineage>
        <taxon>Eukaryota</taxon>
        <taxon>Viridiplantae</taxon>
        <taxon>Streptophyta</taxon>
        <taxon>Embryophyta</taxon>
        <taxon>Tracheophyta</taxon>
        <taxon>Spermatophyta</taxon>
        <taxon>Magnoliopsida</taxon>
        <taxon>eudicotyledons</taxon>
        <taxon>Gunneridae</taxon>
        <taxon>Pentapetalae</taxon>
        <taxon>rosids</taxon>
        <taxon>fabids</taxon>
        <taxon>Malpighiales</taxon>
        <taxon>Linaceae</taxon>
        <taxon>Linum</taxon>
    </lineage>
</organism>
<dbReference type="Proteomes" id="UP001497516">
    <property type="component" value="Chromosome 4"/>
</dbReference>
<accession>A0AAV2EG25</accession>
<dbReference type="EMBL" id="OZ034817">
    <property type="protein sequence ID" value="CAL1384931.1"/>
    <property type="molecule type" value="Genomic_DNA"/>
</dbReference>
<sequence>MLSKSAVILACRFSHSWRHQRSILAKSMKPMYRSEALPVMFSGSMESAIGAPNTFLRYNSSIACFTVSPAFSSVTETSKGN</sequence>
<evidence type="ECO:0000313" key="1">
    <source>
        <dbReference type="EMBL" id="CAL1384931.1"/>
    </source>
</evidence>
<keyword evidence="2" id="KW-1185">Reference proteome</keyword>
<gene>
    <name evidence="1" type="ORF">LTRI10_LOCUS26099</name>
</gene>
<dbReference type="AlphaFoldDB" id="A0AAV2EG25"/>
<proteinExistence type="predicted"/>
<reference evidence="1 2" key="1">
    <citation type="submission" date="2024-04" db="EMBL/GenBank/DDBJ databases">
        <authorList>
            <person name="Fracassetti M."/>
        </authorList>
    </citation>
    <scope>NUCLEOTIDE SEQUENCE [LARGE SCALE GENOMIC DNA]</scope>
</reference>
<name>A0AAV2EG25_9ROSI</name>
<evidence type="ECO:0000313" key="2">
    <source>
        <dbReference type="Proteomes" id="UP001497516"/>
    </source>
</evidence>